<feature type="compositionally biased region" description="Basic and acidic residues" evidence="1">
    <location>
        <begin position="79"/>
        <end position="89"/>
    </location>
</feature>
<protein>
    <submittedName>
        <fullName evidence="2">Uncharacterized protein</fullName>
    </submittedName>
</protein>
<organism evidence="2 3">
    <name type="scientific">Orbilia oligospora</name>
    <name type="common">Nematode-trapping fungus</name>
    <name type="synonym">Arthrobotrys oligospora</name>
    <dbReference type="NCBI Taxonomy" id="2813651"/>
    <lineage>
        <taxon>Eukaryota</taxon>
        <taxon>Fungi</taxon>
        <taxon>Dikarya</taxon>
        <taxon>Ascomycota</taxon>
        <taxon>Pezizomycotina</taxon>
        <taxon>Orbiliomycetes</taxon>
        <taxon>Orbiliales</taxon>
        <taxon>Orbiliaceae</taxon>
        <taxon>Orbilia</taxon>
    </lineage>
</organism>
<evidence type="ECO:0000313" key="3">
    <source>
        <dbReference type="Proteomes" id="UP000474640"/>
    </source>
</evidence>
<feature type="compositionally biased region" description="Polar residues" evidence="1">
    <location>
        <begin position="62"/>
        <end position="71"/>
    </location>
</feature>
<reference evidence="2 3" key="1">
    <citation type="submission" date="2020-01" db="EMBL/GenBank/DDBJ databases">
        <authorList>
            <person name="Palmer J.M."/>
        </authorList>
    </citation>
    <scope>NUCLEOTIDE SEQUENCE [LARGE SCALE GENOMIC DNA]</scope>
    <source>
        <strain evidence="2 3">TWF970</strain>
    </source>
</reference>
<accession>A0A7C8V3P2</accession>
<gene>
    <name evidence="2" type="ORF">TWF970_006797</name>
</gene>
<feature type="region of interest" description="Disordered" evidence="1">
    <location>
        <begin position="58"/>
        <end position="99"/>
    </location>
</feature>
<dbReference type="EMBL" id="JAABOJ010000038">
    <property type="protein sequence ID" value="KAF3275350.1"/>
    <property type="molecule type" value="Genomic_DNA"/>
</dbReference>
<comment type="caution">
    <text evidence="2">The sequence shown here is derived from an EMBL/GenBank/DDBJ whole genome shotgun (WGS) entry which is preliminary data.</text>
</comment>
<sequence>MALSSRFTVSFRKVPFQTRRHFFQIPRRKAAGSNIYHTSILHKLDWAPTSLNKTFGGLPSSRGFNTQTSSMVPEAASKPQDHYDLREFEDYPPSSIHEA</sequence>
<proteinExistence type="predicted"/>
<name>A0A7C8V3P2_ORBOL</name>
<dbReference type="Proteomes" id="UP000474640">
    <property type="component" value="Unassembled WGS sequence"/>
</dbReference>
<evidence type="ECO:0000256" key="1">
    <source>
        <dbReference type="SAM" id="MobiDB-lite"/>
    </source>
</evidence>
<evidence type="ECO:0000313" key="2">
    <source>
        <dbReference type="EMBL" id="KAF3275350.1"/>
    </source>
</evidence>
<dbReference type="AlphaFoldDB" id="A0A7C8V3P2"/>